<name>A0A6G4UZA1_9ACTN</name>
<evidence type="ECO:0000313" key="3">
    <source>
        <dbReference type="Proteomes" id="UP000472335"/>
    </source>
</evidence>
<dbReference type="Proteomes" id="UP000472335">
    <property type="component" value="Unassembled WGS sequence"/>
</dbReference>
<gene>
    <name evidence="2" type="ORF">G5C60_04460</name>
</gene>
<sequence length="102" mass="11678">MSASGSEPRETLPEARRKITAALLAHGWERVDIEEAFDLYDSELARKIREERKGVEAENFQSHAYLFDGMDHAADIIDPYSYGEDQARPNEEPGPGEHRYNR</sequence>
<dbReference type="RefSeq" id="WP_165254849.1">
    <property type="nucleotide sequence ID" value="NZ_JAAKZY010000008.1"/>
</dbReference>
<evidence type="ECO:0000313" key="2">
    <source>
        <dbReference type="EMBL" id="NGO06934.1"/>
    </source>
</evidence>
<dbReference type="EMBL" id="JAAKZY010000008">
    <property type="protein sequence ID" value="NGO06934.1"/>
    <property type="molecule type" value="Genomic_DNA"/>
</dbReference>
<feature type="compositionally biased region" description="Basic and acidic residues" evidence="1">
    <location>
        <begin position="85"/>
        <end position="102"/>
    </location>
</feature>
<accession>A0A6G4UZA1</accession>
<feature type="region of interest" description="Disordered" evidence="1">
    <location>
        <begin position="78"/>
        <end position="102"/>
    </location>
</feature>
<keyword evidence="3" id="KW-1185">Reference proteome</keyword>
<comment type="caution">
    <text evidence="2">The sequence shown here is derived from an EMBL/GenBank/DDBJ whole genome shotgun (WGS) entry which is preliminary data.</text>
</comment>
<dbReference type="AlphaFoldDB" id="A0A6G4UZA1"/>
<evidence type="ECO:0000256" key="1">
    <source>
        <dbReference type="SAM" id="MobiDB-lite"/>
    </source>
</evidence>
<reference evidence="2 3" key="1">
    <citation type="submission" date="2020-02" db="EMBL/GenBank/DDBJ databases">
        <title>Whole-genome analyses of novel actinobacteria.</title>
        <authorList>
            <person name="Sahin N."/>
            <person name="Gencbay T."/>
        </authorList>
    </citation>
    <scope>NUCLEOTIDE SEQUENCE [LARGE SCALE GENOMIC DNA]</scope>
    <source>
        <strain evidence="2 3">HC44</strain>
    </source>
</reference>
<proteinExistence type="predicted"/>
<protein>
    <submittedName>
        <fullName evidence="2">Uncharacterized protein</fullName>
    </submittedName>
</protein>
<organism evidence="2 3">
    <name type="scientific">Streptomyces scabichelini</name>
    <dbReference type="NCBI Taxonomy" id="2711217"/>
    <lineage>
        <taxon>Bacteria</taxon>
        <taxon>Bacillati</taxon>
        <taxon>Actinomycetota</taxon>
        <taxon>Actinomycetes</taxon>
        <taxon>Kitasatosporales</taxon>
        <taxon>Streptomycetaceae</taxon>
        <taxon>Streptomyces</taxon>
    </lineage>
</organism>